<evidence type="ECO:0000313" key="3">
    <source>
        <dbReference type="Proteomes" id="UP000290288"/>
    </source>
</evidence>
<dbReference type="AlphaFoldDB" id="A0A4Q2DIH4"/>
<gene>
    <name evidence="2" type="ORF">EST38_g7411</name>
</gene>
<dbReference type="InterPro" id="IPR016159">
    <property type="entry name" value="Cullin_repeat-like_dom_sf"/>
</dbReference>
<evidence type="ECO:0000313" key="2">
    <source>
        <dbReference type="EMBL" id="RXW18435.1"/>
    </source>
</evidence>
<dbReference type="STRING" id="2316362.A0A4Q2DIH4"/>
<reference evidence="2 3" key="1">
    <citation type="submission" date="2019-01" db="EMBL/GenBank/DDBJ databases">
        <title>Draft genome sequence of Psathyrella aberdarensis IHI B618.</title>
        <authorList>
            <person name="Buettner E."/>
            <person name="Kellner H."/>
        </authorList>
    </citation>
    <scope>NUCLEOTIDE SEQUENCE [LARGE SCALE GENOMIC DNA]</scope>
    <source>
        <strain evidence="2 3">IHI B618</strain>
    </source>
</reference>
<dbReference type="Gene3D" id="1.20.1310.10">
    <property type="entry name" value="Cullin Repeats"/>
    <property type="match status" value="1"/>
</dbReference>
<feature type="region of interest" description="Disordered" evidence="1">
    <location>
        <begin position="247"/>
        <end position="267"/>
    </location>
</feature>
<feature type="region of interest" description="Disordered" evidence="1">
    <location>
        <begin position="306"/>
        <end position="339"/>
    </location>
</feature>
<sequence length="339" mass="37352">MPASVVLNPASSSSNPATSSVALWAYLKPALDHIVRSPSNDPNGKAPAVDFVLYSGIHTACYNYFTAQSEPPSSASSATARGKAPVGGSDIYDQLDRYFAEVCQEIALNAPEDESTLVHYLVPSFNRFSSGAQSANRLLSYVNRHYVKRAVDEDRGWLRLNDVLESMVKTMTIDDTREKISQRLKEKRTEELKRWGYAEGDPPERLAVAEACSETASPVDRIVPVASLAHRRFRTEVIEPMLLAPKTKGTSKAKHKIPKTPASAAPYRPKGRLARAVQHLMTADDVQEEERTRLLTGLAHSLKTIGVRPDHPLRKRMDKHLTTTTASSEKTDTDNAEGS</sequence>
<dbReference type="OrthoDB" id="27073at2759"/>
<comment type="caution">
    <text evidence="2">The sequence shown here is derived from an EMBL/GenBank/DDBJ whole genome shotgun (WGS) entry which is preliminary data.</text>
</comment>
<dbReference type="SUPFAM" id="SSF74788">
    <property type="entry name" value="Cullin repeat-like"/>
    <property type="match status" value="1"/>
</dbReference>
<keyword evidence="3" id="KW-1185">Reference proteome</keyword>
<evidence type="ECO:0000256" key="1">
    <source>
        <dbReference type="SAM" id="MobiDB-lite"/>
    </source>
</evidence>
<proteinExistence type="predicted"/>
<protein>
    <submittedName>
        <fullName evidence="2">Uncharacterized protein</fullName>
    </submittedName>
</protein>
<name>A0A4Q2DIH4_9AGAR</name>
<dbReference type="EMBL" id="SDEE01000265">
    <property type="protein sequence ID" value="RXW18435.1"/>
    <property type="molecule type" value="Genomic_DNA"/>
</dbReference>
<dbReference type="Proteomes" id="UP000290288">
    <property type="component" value="Unassembled WGS sequence"/>
</dbReference>
<feature type="compositionally biased region" description="Basic residues" evidence="1">
    <location>
        <begin position="249"/>
        <end position="258"/>
    </location>
</feature>
<organism evidence="2 3">
    <name type="scientific">Candolleomyces aberdarensis</name>
    <dbReference type="NCBI Taxonomy" id="2316362"/>
    <lineage>
        <taxon>Eukaryota</taxon>
        <taxon>Fungi</taxon>
        <taxon>Dikarya</taxon>
        <taxon>Basidiomycota</taxon>
        <taxon>Agaricomycotina</taxon>
        <taxon>Agaricomycetes</taxon>
        <taxon>Agaricomycetidae</taxon>
        <taxon>Agaricales</taxon>
        <taxon>Agaricineae</taxon>
        <taxon>Psathyrellaceae</taxon>
        <taxon>Candolleomyces</taxon>
    </lineage>
</organism>
<accession>A0A4Q2DIH4</accession>